<evidence type="ECO:0000256" key="6">
    <source>
        <dbReference type="ARBA" id="ARBA00022723"/>
    </source>
</evidence>
<keyword evidence="11 12" id="KW-0804">Transcription</keyword>
<keyword evidence="7 12" id="KW-0863">Zinc-finger</keyword>
<evidence type="ECO:0000256" key="14">
    <source>
        <dbReference type="PIRSR" id="PIRSR002811-1"/>
    </source>
</evidence>
<evidence type="ECO:0000313" key="17">
    <source>
        <dbReference type="Proteomes" id="UP000182350"/>
    </source>
</evidence>
<gene>
    <name evidence="12" type="primary">dnaG</name>
    <name evidence="16" type="ORF">SAMN02745752_00995</name>
</gene>
<comment type="similarity">
    <text evidence="12 13">Belongs to the DnaG primase family.</text>
</comment>
<dbReference type="STRING" id="1122209.SAMN02745752_00995"/>
<sequence>MAGRIPQHFIDELLARTDLAEVIGSRLTLKKTGKNFSGLCPFHNEKSPSFSVNPDKQFYYCFGCGASGNALTFLMEHDHQEFVEAVETLARMQGMQVPREEGGHSGRSEQQRQQQKVEADLRQHCMELASRFYQDYMQQPGGQAGLNYFRQLRGLSDATLESFALGVAPDAWDALKNHLLQAGVSEALQLELGLLVQKEETGRVYDRFRNRVVFPIRNIKGQTIGFGGRVLDDSKPKYLNSPETPLFHKGQELYGLYEARRQPGRLDRILVVEGYMDVVALAQQGIHWAVATLGTATSEEHLRRIFRLVNEVVFCFDGDAAGSQAAVRALQTVLPLMTDGRHARFLFLPQGEDPDTLVRKEGAGLFEQRVGQALPLAEYLLRYLQQGLDLDLLDDQARMATAARPLLQALPVGLLKRRIITQVCRLSGLTENDLLGSPGGQAQGRVAEQSVPAAGASATFRQVAAPEVNRSAATAGMTLPPQERLLRLLVRYPRLIAQVPEKLAGLLEEESLLARLLDYLLRSPDITPQVLLAYWAGTPEGEALAERAQQALELNQDAAATEVCALARHLLEQQEASVVEARYQALLEASRQGQLSPQEHQELWQLVQSKHHKSNGK</sequence>
<dbReference type="GO" id="GO:0008270">
    <property type="term" value="F:zinc ion binding"/>
    <property type="evidence" value="ECO:0007669"/>
    <property type="project" value="UniProtKB-UniRule"/>
</dbReference>
<dbReference type="GO" id="GO:0003899">
    <property type="term" value="F:DNA-directed RNA polymerase activity"/>
    <property type="evidence" value="ECO:0007669"/>
    <property type="project" value="UniProtKB-UniRule"/>
</dbReference>
<dbReference type="Gene3D" id="3.40.1360.10">
    <property type="match status" value="1"/>
</dbReference>
<dbReference type="Pfam" id="PF10410">
    <property type="entry name" value="DnaB_bind"/>
    <property type="match status" value="1"/>
</dbReference>
<dbReference type="Gene3D" id="1.10.860.10">
    <property type="entry name" value="DNAb Helicase, Chain A"/>
    <property type="match status" value="1"/>
</dbReference>
<dbReference type="SMART" id="SM00400">
    <property type="entry name" value="ZnF_CHCC"/>
    <property type="match status" value="1"/>
</dbReference>
<evidence type="ECO:0000256" key="2">
    <source>
        <dbReference type="ARBA" id="ARBA00022515"/>
    </source>
</evidence>
<dbReference type="Pfam" id="PF08278">
    <property type="entry name" value="DnaG_DnaB_bind"/>
    <property type="match status" value="1"/>
</dbReference>
<keyword evidence="10 12" id="KW-0238">DNA-binding</keyword>
<evidence type="ECO:0000256" key="1">
    <source>
        <dbReference type="ARBA" id="ARBA00022478"/>
    </source>
</evidence>
<evidence type="ECO:0000256" key="12">
    <source>
        <dbReference type="HAMAP-Rule" id="MF_00974"/>
    </source>
</evidence>
<dbReference type="SMART" id="SM00766">
    <property type="entry name" value="DnaG_DnaB_bind"/>
    <property type="match status" value="1"/>
</dbReference>
<dbReference type="PROSITE" id="PS50880">
    <property type="entry name" value="TOPRIM"/>
    <property type="match status" value="1"/>
</dbReference>
<evidence type="ECO:0000259" key="15">
    <source>
        <dbReference type="PROSITE" id="PS50880"/>
    </source>
</evidence>
<reference evidence="16 17" key="1">
    <citation type="submission" date="2016-11" db="EMBL/GenBank/DDBJ databases">
        <authorList>
            <person name="Jaros S."/>
            <person name="Januszkiewicz K."/>
            <person name="Wedrychowicz H."/>
        </authorList>
    </citation>
    <scope>NUCLEOTIDE SEQUENCE [LARGE SCALE GENOMIC DNA]</scope>
    <source>
        <strain evidence="16 17">DSM 21637</strain>
    </source>
</reference>
<dbReference type="SUPFAM" id="SSF117023">
    <property type="entry name" value="DNA primase DnaG, C-terminal domain"/>
    <property type="match status" value="1"/>
</dbReference>
<dbReference type="EC" id="2.7.7.101" evidence="12"/>
<organism evidence="16 17">
    <name type="scientific">Marinospirillum alkaliphilum DSM 21637</name>
    <dbReference type="NCBI Taxonomy" id="1122209"/>
    <lineage>
        <taxon>Bacteria</taxon>
        <taxon>Pseudomonadati</taxon>
        <taxon>Pseudomonadota</taxon>
        <taxon>Gammaproteobacteria</taxon>
        <taxon>Oceanospirillales</taxon>
        <taxon>Oceanospirillaceae</taxon>
        <taxon>Marinospirillum</taxon>
    </lineage>
</organism>
<dbReference type="InterPro" id="IPR050219">
    <property type="entry name" value="DnaG_primase"/>
</dbReference>
<comment type="cofactor">
    <cofactor evidence="12 13 14">
        <name>Zn(2+)</name>
        <dbReference type="ChEBI" id="CHEBI:29105"/>
    </cofactor>
    <text evidence="12 13 14">Binds 1 zinc ion per monomer.</text>
</comment>
<proteinExistence type="inferred from homology"/>
<keyword evidence="6 12" id="KW-0479">Metal-binding</keyword>
<dbReference type="InterPro" id="IPR013264">
    <property type="entry name" value="DNAG_N"/>
</dbReference>
<dbReference type="CDD" id="cd03364">
    <property type="entry name" value="TOPRIM_DnaG_primases"/>
    <property type="match status" value="1"/>
</dbReference>
<dbReference type="PIRSF" id="PIRSF002811">
    <property type="entry name" value="DnaG"/>
    <property type="match status" value="1"/>
</dbReference>
<evidence type="ECO:0000256" key="10">
    <source>
        <dbReference type="ARBA" id="ARBA00023125"/>
    </source>
</evidence>
<evidence type="ECO:0000256" key="5">
    <source>
        <dbReference type="ARBA" id="ARBA00022705"/>
    </source>
</evidence>
<dbReference type="InterPro" id="IPR002694">
    <property type="entry name" value="Znf_CHC2"/>
</dbReference>
<dbReference type="InterPro" id="IPR016136">
    <property type="entry name" value="DNA_helicase_N/primase_C"/>
</dbReference>
<protein>
    <recommendedName>
        <fullName evidence="12 13">DNA primase</fullName>
        <ecNumber evidence="12">2.7.7.101</ecNumber>
    </recommendedName>
</protein>
<feature type="domain" description="Toprim" evidence="15">
    <location>
        <begin position="267"/>
        <end position="349"/>
    </location>
</feature>
<dbReference type="InterPro" id="IPR034151">
    <property type="entry name" value="TOPRIM_DnaG_bac"/>
</dbReference>
<keyword evidence="9" id="KW-0460">Magnesium</keyword>
<dbReference type="InterPro" id="IPR036977">
    <property type="entry name" value="DNA_primase_Znf_CHC2"/>
</dbReference>
<dbReference type="GO" id="GO:0003677">
    <property type="term" value="F:DNA binding"/>
    <property type="evidence" value="ECO:0007669"/>
    <property type="project" value="UniProtKB-KW"/>
</dbReference>
<comment type="function">
    <text evidence="12 13">RNA polymerase that catalyzes the synthesis of short RNA molecules used as primers for DNA polymerase during DNA replication.</text>
</comment>
<comment type="catalytic activity">
    <reaction evidence="12">
        <text>ssDNA + n NTP = ssDNA/pppN(pN)n-1 hybrid + (n-1) diphosphate.</text>
        <dbReference type="EC" id="2.7.7.101"/>
    </reaction>
</comment>
<evidence type="ECO:0000256" key="7">
    <source>
        <dbReference type="ARBA" id="ARBA00022771"/>
    </source>
</evidence>
<feature type="zinc finger region" description="CHC2-type" evidence="12 14">
    <location>
        <begin position="40"/>
        <end position="64"/>
    </location>
</feature>
<dbReference type="Gene3D" id="1.20.50.20">
    <property type="entry name" value="DnaG, RNA polymerase domain, helical bundle"/>
    <property type="match status" value="1"/>
</dbReference>
<dbReference type="FunFam" id="3.40.1360.10:FF:000002">
    <property type="entry name" value="DNA primase"/>
    <property type="match status" value="1"/>
</dbReference>
<dbReference type="SUPFAM" id="SSF56731">
    <property type="entry name" value="DNA primase core"/>
    <property type="match status" value="1"/>
</dbReference>
<dbReference type="InterPro" id="IPR037068">
    <property type="entry name" value="DNA_primase_core_N_sf"/>
</dbReference>
<keyword evidence="3 12" id="KW-0808">Transferase</keyword>
<keyword evidence="4 12" id="KW-0548">Nucleotidyltransferase</keyword>
<dbReference type="InterPro" id="IPR030846">
    <property type="entry name" value="DnaG_bac"/>
</dbReference>
<dbReference type="PANTHER" id="PTHR30313:SF2">
    <property type="entry name" value="DNA PRIMASE"/>
    <property type="match status" value="1"/>
</dbReference>
<dbReference type="InterPro" id="IPR013173">
    <property type="entry name" value="DNA_primase_DnaG_DnaB-bd_dom"/>
</dbReference>
<keyword evidence="1 12" id="KW-0240">DNA-directed RNA polymerase</keyword>
<dbReference type="GO" id="GO:1990077">
    <property type="term" value="C:primosome complex"/>
    <property type="evidence" value="ECO:0007669"/>
    <property type="project" value="UniProtKB-KW"/>
</dbReference>
<dbReference type="RefSeq" id="WP_072325213.1">
    <property type="nucleotide sequence ID" value="NZ_FPJW01000002.1"/>
</dbReference>
<dbReference type="NCBIfam" id="TIGR01391">
    <property type="entry name" value="dnaG"/>
    <property type="match status" value="1"/>
</dbReference>
<dbReference type="SUPFAM" id="SSF57783">
    <property type="entry name" value="Zinc beta-ribbon"/>
    <property type="match status" value="1"/>
</dbReference>
<evidence type="ECO:0000256" key="11">
    <source>
        <dbReference type="ARBA" id="ARBA00023163"/>
    </source>
</evidence>
<comment type="subunit">
    <text evidence="12">Monomer. Interacts with DnaB.</text>
</comment>
<evidence type="ECO:0000256" key="3">
    <source>
        <dbReference type="ARBA" id="ARBA00022679"/>
    </source>
</evidence>
<dbReference type="Pfam" id="PF13662">
    <property type="entry name" value="Toprim_4"/>
    <property type="match status" value="1"/>
</dbReference>
<accession>A0A1K1VHS2</accession>
<dbReference type="InterPro" id="IPR006295">
    <property type="entry name" value="DNA_primase_DnaG"/>
</dbReference>
<dbReference type="FunFam" id="3.90.980.10:FF:000001">
    <property type="entry name" value="DNA primase"/>
    <property type="match status" value="1"/>
</dbReference>
<dbReference type="Proteomes" id="UP000182350">
    <property type="component" value="Unassembled WGS sequence"/>
</dbReference>
<dbReference type="InterPro" id="IPR019475">
    <property type="entry name" value="DNA_primase_DnaB-bd"/>
</dbReference>
<evidence type="ECO:0000256" key="4">
    <source>
        <dbReference type="ARBA" id="ARBA00022695"/>
    </source>
</evidence>
<keyword evidence="17" id="KW-1185">Reference proteome</keyword>
<dbReference type="FunFam" id="3.90.580.10:FF:000001">
    <property type="entry name" value="DNA primase"/>
    <property type="match status" value="1"/>
</dbReference>
<dbReference type="GO" id="GO:0005737">
    <property type="term" value="C:cytoplasm"/>
    <property type="evidence" value="ECO:0007669"/>
    <property type="project" value="TreeGrafter"/>
</dbReference>
<keyword evidence="8 12" id="KW-0862">Zinc</keyword>
<dbReference type="OrthoDB" id="9803773at2"/>
<dbReference type="EMBL" id="FPJW01000002">
    <property type="protein sequence ID" value="SFX24720.1"/>
    <property type="molecule type" value="Genomic_DNA"/>
</dbReference>
<keyword evidence="2 12" id="KW-0639">Primosome</keyword>
<dbReference type="InterPro" id="IPR006171">
    <property type="entry name" value="TOPRIM_dom"/>
</dbReference>
<dbReference type="SMART" id="SM00493">
    <property type="entry name" value="TOPRIM"/>
    <property type="match status" value="1"/>
</dbReference>
<dbReference type="Pfam" id="PF08275">
    <property type="entry name" value="DNAG_N"/>
    <property type="match status" value="1"/>
</dbReference>
<dbReference type="GO" id="GO:0000428">
    <property type="term" value="C:DNA-directed RNA polymerase complex"/>
    <property type="evidence" value="ECO:0007669"/>
    <property type="project" value="UniProtKB-KW"/>
</dbReference>
<dbReference type="AlphaFoldDB" id="A0A1K1VHS2"/>
<evidence type="ECO:0000313" key="16">
    <source>
        <dbReference type="EMBL" id="SFX24720.1"/>
    </source>
</evidence>
<dbReference type="GO" id="GO:0006269">
    <property type="term" value="P:DNA replication, synthesis of primer"/>
    <property type="evidence" value="ECO:0007669"/>
    <property type="project" value="UniProtKB-UniRule"/>
</dbReference>
<evidence type="ECO:0000256" key="9">
    <source>
        <dbReference type="ARBA" id="ARBA00022842"/>
    </source>
</evidence>
<keyword evidence="5 12" id="KW-0235">DNA replication</keyword>
<dbReference type="HAMAP" id="MF_00974">
    <property type="entry name" value="DNA_primase_DnaG"/>
    <property type="match status" value="1"/>
</dbReference>
<dbReference type="Pfam" id="PF01807">
    <property type="entry name" value="Zn_ribbon_DnaG"/>
    <property type="match status" value="1"/>
</dbReference>
<dbReference type="Gene3D" id="3.90.980.10">
    <property type="entry name" value="DNA primase, catalytic core, N-terminal domain"/>
    <property type="match status" value="1"/>
</dbReference>
<name>A0A1K1VHS2_9GAMM</name>
<dbReference type="Gene3D" id="3.90.580.10">
    <property type="entry name" value="Zinc finger, CHC2-type domain"/>
    <property type="match status" value="1"/>
</dbReference>
<evidence type="ECO:0000256" key="8">
    <source>
        <dbReference type="ARBA" id="ARBA00022833"/>
    </source>
</evidence>
<evidence type="ECO:0000256" key="13">
    <source>
        <dbReference type="PIRNR" id="PIRNR002811"/>
    </source>
</evidence>
<comment type="domain">
    <text evidence="12">Contains an N-terminal zinc-binding domain, a central core domain that contains the primase activity, and a C-terminal DnaB-binding domain.</text>
</comment>
<dbReference type="PANTHER" id="PTHR30313">
    <property type="entry name" value="DNA PRIMASE"/>
    <property type="match status" value="1"/>
</dbReference>